<gene>
    <name evidence="1" type="ORF">TCM_003769</name>
</gene>
<keyword evidence="2" id="KW-1185">Reference proteome</keyword>
<dbReference type="InParanoid" id="A0A061DN71"/>
<dbReference type="HOGENOM" id="CLU_478531_0_0_1"/>
<name>A0A061DN71_THECC</name>
<dbReference type="Proteomes" id="UP000026915">
    <property type="component" value="Chromosome 1"/>
</dbReference>
<dbReference type="AlphaFoldDB" id="A0A061DN71"/>
<proteinExistence type="predicted"/>
<evidence type="ECO:0000313" key="1">
    <source>
        <dbReference type="EMBL" id="EOX94229.1"/>
    </source>
</evidence>
<dbReference type="eggNOG" id="ENOG502S3E5">
    <property type="taxonomic scope" value="Eukaryota"/>
</dbReference>
<protein>
    <submittedName>
        <fullName evidence="1">Uncharacterized protein isoform 1</fullName>
    </submittedName>
</protein>
<dbReference type="OMA" id="HYEDADN"/>
<evidence type="ECO:0000313" key="2">
    <source>
        <dbReference type="Proteomes" id="UP000026915"/>
    </source>
</evidence>
<sequence length="646" mass="72826">MKRRNHDINTESPIRTSFPAALHRVHSSVTRPDSRSNRDKRLKKFVYDAGQKFDSHSMRREKNQSNKLNSIECHEVVEGTKIVRNISKSSEGTNIITSCSKDFRSPLSVRNVSSKELRSLLSSQHASSKDSGSSLPVNNVTCINFDSFLSPVYGAANNWGMEGSRSDQVELFSKKRQKLHQWAHNSSPEMEELCSEGYDLISMILSRLLPQNNEKNSFRSAESAPAESDTKTQLLACPKADIPSKKLYRMPTRNIMEVECMPYLENGTSCYWSDRSKETRCSNICSPTFIDHNTLQKNLELPSCELRGKNLISCVEGDSTFSFPFVRHGSFPPFSPFKELDDFHDLNGSLPGREPLLLLEWDSINMNERSLSATCQKTNWTIVPAVQSSWDHHQSLNMLSESYGTFRFCSSPVLRNYPQDFYTRVPPTSTSCDKQELGGSVLEEKEDTVADMNPLPLSLSHSANYLNLIGDCNYYEIACKGSETSDILPSLGNHLGFLKKAFGEEDSSRGSGTQLSFALDVEWKCLHSSGLVRDQYSSTYNDHQFPEKEIIYSTFLSEDEFGSSLDGSSYRSLIHSSQDMLGIHDRRSFIFQISRDKDKAYPLLLDKSCLEDCTEEVYACVQNLENECSSPHQVLRLLGPDSASTP</sequence>
<dbReference type="EMBL" id="CM001879">
    <property type="protein sequence ID" value="EOX94229.1"/>
    <property type="molecule type" value="Genomic_DNA"/>
</dbReference>
<dbReference type="Gramene" id="EOX94229">
    <property type="protein sequence ID" value="EOX94229"/>
    <property type="gene ID" value="TCM_003769"/>
</dbReference>
<reference evidence="1 2" key="1">
    <citation type="journal article" date="2013" name="Genome Biol.">
        <title>The genome sequence of the most widely cultivated cacao type and its use to identify candidate genes regulating pod color.</title>
        <authorList>
            <person name="Motamayor J.C."/>
            <person name="Mockaitis K."/>
            <person name="Schmutz J."/>
            <person name="Haiminen N."/>
            <person name="Iii D.L."/>
            <person name="Cornejo O."/>
            <person name="Findley S.D."/>
            <person name="Zheng P."/>
            <person name="Utro F."/>
            <person name="Royaert S."/>
            <person name="Saski C."/>
            <person name="Jenkins J."/>
            <person name="Podicheti R."/>
            <person name="Zhao M."/>
            <person name="Scheffler B.E."/>
            <person name="Stack J.C."/>
            <person name="Feltus F.A."/>
            <person name="Mustiga G.M."/>
            <person name="Amores F."/>
            <person name="Phillips W."/>
            <person name="Marelli J.P."/>
            <person name="May G.D."/>
            <person name="Shapiro H."/>
            <person name="Ma J."/>
            <person name="Bustamante C.D."/>
            <person name="Schnell R.J."/>
            <person name="Main D."/>
            <person name="Gilbert D."/>
            <person name="Parida L."/>
            <person name="Kuhn D.N."/>
        </authorList>
    </citation>
    <scope>NUCLEOTIDE SEQUENCE [LARGE SCALE GENOMIC DNA]</scope>
    <source>
        <strain evidence="2">cv. Matina 1-6</strain>
    </source>
</reference>
<accession>A0A061DN71</accession>
<organism evidence="1 2">
    <name type="scientific">Theobroma cacao</name>
    <name type="common">Cacao</name>
    <name type="synonym">Cocoa</name>
    <dbReference type="NCBI Taxonomy" id="3641"/>
    <lineage>
        <taxon>Eukaryota</taxon>
        <taxon>Viridiplantae</taxon>
        <taxon>Streptophyta</taxon>
        <taxon>Embryophyta</taxon>
        <taxon>Tracheophyta</taxon>
        <taxon>Spermatophyta</taxon>
        <taxon>Magnoliopsida</taxon>
        <taxon>eudicotyledons</taxon>
        <taxon>Gunneridae</taxon>
        <taxon>Pentapetalae</taxon>
        <taxon>rosids</taxon>
        <taxon>malvids</taxon>
        <taxon>Malvales</taxon>
        <taxon>Malvaceae</taxon>
        <taxon>Byttnerioideae</taxon>
        <taxon>Theobroma</taxon>
    </lineage>
</organism>